<reference evidence="4" key="1">
    <citation type="journal article" date="2023" name="Mol. Ecol. Resour.">
        <title>Chromosome-level genome assembly of a triploid poplar Populus alba 'Berolinensis'.</title>
        <authorList>
            <person name="Chen S."/>
            <person name="Yu Y."/>
            <person name="Wang X."/>
            <person name="Wang S."/>
            <person name="Zhang T."/>
            <person name="Zhou Y."/>
            <person name="He R."/>
            <person name="Meng N."/>
            <person name="Wang Y."/>
            <person name="Liu W."/>
            <person name="Liu Z."/>
            <person name="Liu J."/>
            <person name="Guo Q."/>
            <person name="Huang H."/>
            <person name="Sederoff R.R."/>
            <person name="Wang G."/>
            <person name="Qu G."/>
            <person name="Chen S."/>
        </authorList>
    </citation>
    <scope>NUCLEOTIDE SEQUENCE</scope>
    <source>
        <strain evidence="4">SC-2020</strain>
    </source>
</reference>
<protein>
    <recommendedName>
        <fullName evidence="2">DUF4283 domain-containing protein</fullName>
    </recommendedName>
</protein>
<gene>
    <name evidence="3" type="ORF">NC653_022288</name>
    <name evidence="4" type="ORF">NC653_022298</name>
</gene>
<feature type="region of interest" description="Disordered" evidence="1">
    <location>
        <begin position="227"/>
        <end position="273"/>
    </location>
</feature>
<dbReference type="PANTHER" id="PTHR31286:SF99">
    <property type="entry name" value="DUF4283 DOMAIN-CONTAINING PROTEIN"/>
    <property type="match status" value="1"/>
</dbReference>
<dbReference type="Pfam" id="PF14111">
    <property type="entry name" value="DUF4283"/>
    <property type="match status" value="1"/>
</dbReference>
<dbReference type="InterPro" id="IPR025558">
    <property type="entry name" value="DUF4283"/>
</dbReference>
<evidence type="ECO:0000313" key="3">
    <source>
        <dbReference type="EMBL" id="KAJ6984023.1"/>
    </source>
</evidence>
<comment type="caution">
    <text evidence="4">The sequence shown here is derived from an EMBL/GenBank/DDBJ whole genome shotgun (WGS) entry which is preliminary data.</text>
</comment>
<dbReference type="AlphaFoldDB" id="A0AAD6MEF0"/>
<dbReference type="Proteomes" id="UP001164929">
    <property type="component" value="Chromosome 9"/>
</dbReference>
<organism evidence="4 5">
    <name type="scientific">Populus alba x Populus x berolinensis</name>
    <dbReference type="NCBI Taxonomy" id="444605"/>
    <lineage>
        <taxon>Eukaryota</taxon>
        <taxon>Viridiplantae</taxon>
        <taxon>Streptophyta</taxon>
        <taxon>Embryophyta</taxon>
        <taxon>Tracheophyta</taxon>
        <taxon>Spermatophyta</taxon>
        <taxon>Magnoliopsida</taxon>
        <taxon>eudicotyledons</taxon>
        <taxon>Gunneridae</taxon>
        <taxon>Pentapetalae</taxon>
        <taxon>rosids</taxon>
        <taxon>fabids</taxon>
        <taxon>Malpighiales</taxon>
        <taxon>Salicaceae</taxon>
        <taxon>Saliceae</taxon>
        <taxon>Populus</taxon>
    </lineage>
</organism>
<feature type="compositionally biased region" description="Basic residues" evidence="1">
    <location>
        <begin position="257"/>
        <end position="273"/>
    </location>
</feature>
<evidence type="ECO:0000313" key="4">
    <source>
        <dbReference type="EMBL" id="KAJ6984033.1"/>
    </source>
</evidence>
<accession>A0AAD6MEF0</accession>
<evidence type="ECO:0000256" key="1">
    <source>
        <dbReference type="SAM" id="MobiDB-lite"/>
    </source>
</evidence>
<evidence type="ECO:0000259" key="2">
    <source>
        <dbReference type="Pfam" id="PF14111"/>
    </source>
</evidence>
<proteinExistence type="predicted"/>
<name>A0AAD6MEF0_9ROSI</name>
<dbReference type="InterPro" id="IPR040256">
    <property type="entry name" value="At4g02000-like"/>
</dbReference>
<sequence>MLLENAEQWQRCMVRFFPGFKMPYHIVNTIASRVWRKCGLEDVMTTTNGYMLFRFKSEEEMQAVLEKDPGCLGEKLLFCNNGTQGSASTKAKLLLSQFGSASIDASLPFVHCYEIDNPLSSDPISINVEYEWKPSRCDRCKIFGHSCSTQENDQAQNPPIQSPTPLPQQGTLIVHTHTALPPGSLAVTIPKDLGNVLPAPSYLSGSNLVPCIESKMDSFHSLSASSSAAKEEYAETSTTSISSPEHHDISPPPSPKTVRKKKGGKKRKEARGL</sequence>
<keyword evidence="5" id="KW-1185">Reference proteome</keyword>
<dbReference type="EMBL" id="JAQIZT010000009">
    <property type="protein sequence ID" value="KAJ6984023.1"/>
    <property type="molecule type" value="Genomic_DNA"/>
</dbReference>
<dbReference type="EMBL" id="JAQIZT010000009">
    <property type="protein sequence ID" value="KAJ6984033.1"/>
    <property type="molecule type" value="Genomic_DNA"/>
</dbReference>
<feature type="domain" description="DUF4283" evidence="2">
    <location>
        <begin position="5"/>
        <end position="78"/>
    </location>
</feature>
<dbReference type="PANTHER" id="PTHR31286">
    <property type="entry name" value="GLYCINE-RICH CELL WALL STRUCTURAL PROTEIN 1.8-LIKE"/>
    <property type="match status" value="1"/>
</dbReference>
<evidence type="ECO:0000313" key="5">
    <source>
        <dbReference type="Proteomes" id="UP001164929"/>
    </source>
</evidence>